<feature type="compositionally biased region" description="Basic and acidic residues" evidence="2">
    <location>
        <begin position="102"/>
        <end position="111"/>
    </location>
</feature>
<dbReference type="PANTHER" id="PTHR44757">
    <property type="entry name" value="DIGUANYLATE CYCLASE DGCP"/>
    <property type="match status" value="1"/>
</dbReference>
<reference evidence="6 7" key="1">
    <citation type="submission" date="2019-01" db="EMBL/GenBank/DDBJ databases">
        <title>Halorientalis sp. F13-25 a new haloarchaeum isolated from hypersaline water.</title>
        <authorList>
            <person name="Ana D.-V."/>
            <person name="Cristina S.-P."/>
            <person name="Antonio V."/>
        </authorList>
    </citation>
    <scope>NUCLEOTIDE SEQUENCE [LARGE SCALE GENOMIC DNA]</scope>
    <source>
        <strain evidence="6 7">F13-25</strain>
    </source>
</reference>
<gene>
    <name evidence="6" type="ORF">EAF64_11655</name>
</gene>
<feature type="compositionally biased region" description="Basic residues" evidence="2">
    <location>
        <begin position="67"/>
        <end position="77"/>
    </location>
</feature>
<dbReference type="SUPFAM" id="SSF52172">
    <property type="entry name" value="CheY-like"/>
    <property type="match status" value="1"/>
</dbReference>
<evidence type="ECO:0000259" key="4">
    <source>
        <dbReference type="PROSITE" id="PS50112"/>
    </source>
</evidence>
<feature type="region of interest" description="Disordered" evidence="2">
    <location>
        <begin position="14"/>
        <end position="40"/>
    </location>
</feature>
<evidence type="ECO:0000313" key="7">
    <source>
        <dbReference type="Proteomes" id="UP000289691"/>
    </source>
</evidence>
<keyword evidence="7" id="KW-1185">Reference proteome</keyword>
<dbReference type="InterPro" id="IPR035965">
    <property type="entry name" value="PAS-like_dom_sf"/>
</dbReference>
<dbReference type="PROSITE" id="PS50110">
    <property type="entry name" value="RESPONSE_REGULATORY"/>
    <property type="match status" value="1"/>
</dbReference>
<dbReference type="Proteomes" id="UP000289691">
    <property type="component" value="Unassembled WGS sequence"/>
</dbReference>
<dbReference type="PROSITE" id="PS50112">
    <property type="entry name" value="PAS"/>
    <property type="match status" value="2"/>
</dbReference>
<dbReference type="SUPFAM" id="SSF55785">
    <property type="entry name" value="PYP-like sensor domain (PAS domain)"/>
    <property type="match status" value="2"/>
</dbReference>
<accession>A0A498KUT9</accession>
<dbReference type="GO" id="GO:0006355">
    <property type="term" value="P:regulation of DNA-templated transcription"/>
    <property type="evidence" value="ECO:0007669"/>
    <property type="project" value="InterPro"/>
</dbReference>
<proteinExistence type="predicted"/>
<evidence type="ECO:0000256" key="2">
    <source>
        <dbReference type="SAM" id="MobiDB-lite"/>
    </source>
</evidence>
<dbReference type="NCBIfam" id="TIGR00229">
    <property type="entry name" value="sensory_box"/>
    <property type="match status" value="2"/>
</dbReference>
<dbReference type="SMART" id="SM00091">
    <property type="entry name" value="PAS"/>
    <property type="match status" value="2"/>
</dbReference>
<dbReference type="Gene3D" id="3.30.450.20">
    <property type="entry name" value="PAS domain"/>
    <property type="match status" value="2"/>
</dbReference>
<evidence type="ECO:0000259" key="3">
    <source>
        <dbReference type="PROSITE" id="PS50110"/>
    </source>
</evidence>
<dbReference type="InterPro" id="IPR001789">
    <property type="entry name" value="Sig_transdc_resp-reg_receiver"/>
</dbReference>
<evidence type="ECO:0000313" key="6">
    <source>
        <dbReference type="EMBL" id="RXK48329.1"/>
    </source>
</evidence>
<comment type="caution">
    <text evidence="6">The sequence shown here is derived from an EMBL/GenBank/DDBJ whole genome shotgun (WGS) entry which is preliminary data.</text>
</comment>
<feature type="compositionally biased region" description="Basic residues" evidence="2">
    <location>
        <begin position="130"/>
        <end position="146"/>
    </location>
</feature>
<dbReference type="EMBL" id="RDFA01000004">
    <property type="protein sequence ID" value="RXK48329.1"/>
    <property type="molecule type" value="Genomic_DNA"/>
</dbReference>
<feature type="domain" description="Response regulatory" evidence="3">
    <location>
        <begin position="268"/>
        <end position="382"/>
    </location>
</feature>
<feature type="domain" description="PAS" evidence="4">
    <location>
        <begin position="518"/>
        <end position="591"/>
    </location>
</feature>
<evidence type="ECO:0000256" key="1">
    <source>
        <dbReference type="PROSITE-ProRule" id="PRU00169"/>
    </source>
</evidence>
<dbReference type="Gene3D" id="3.40.50.2300">
    <property type="match status" value="1"/>
</dbReference>
<feature type="compositionally biased region" description="Basic residues" evidence="2">
    <location>
        <begin position="191"/>
        <end position="219"/>
    </location>
</feature>
<dbReference type="InterPro" id="IPR013767">
    <property type="entry name" value="PAS_fold"/>
</dbReference>
<comment type="caution">
    <text evidence="1">Lacks conserved residue(s) required for the propagation of feature annotation.</text>
</comment>
<dbReference type="InterPro" id="IPR000700">
    <property type="entry name" value="PAS-assoc_C"/>
</dbReference>
<sequence>MGPTSTVLRLHRLRGAQPGGQDGDAARDGRNGVADGVLSRRGRSRVRDALCGGVRQPGVVDHGRVLRDRRRHRRPRRPLSAPPADPLVRARRQAHRRRTERRPRGGSDGNRRARRQRPAAGRDPPAVTASRHRRRVRRRRTRRFVGRQRLDGDDHRLRAHRPVGLVADAPHRYRPAWSPARPGADAVRPPPTRRRRVAVRPRGSRGRRVGRTGARPGRRHCVTERRATVRIRLLRGDTSSERDNSVQVFISYLSLARDMAAFGSVSTTVLYVGSDGDVVERAVSLLDENSEAAAVTAVPEITDALAAVTESRADCVVSEYDLPDGTATDLVARLREEDPALPILVLTEEADHAAESVEAGATDALTTEMATASEELLAGRIEGALGHGGAAETPMTGRQYRTLIEHAEDIVTVVAPDGTIEYQSPSVERILGWDPGELVGEYVFNFVHPDDREAMRGRFIDLTDQQGTVIEGVTFRFKRADGSWAWVETVGSNRKDTTVGGYVFNSREITERRERERELERYETVVEAIPDEVYTLDDQGVITSVVPPAGRDSTVAGYEPDELVGEPVSTVMEDDDIATAESLIRKLLTGDGTRGCFEMTLVTKSGARIPFENHVAVLPSDDGFRGTVGILRNIADTSASEQ</sequence>
<dbReference type="PROSITE" id="PS50113">
    <property type="entry name" value="PAC"/>
    <property type="match status" value="1"/>
</dbReference>
<dbReference type="Pfam" id="PF00072">
    <property type="entry name" value="Response_reg"/>
    <property type="match status" value="1"/>
</dbReference>
<dbReference type="InterPro" id="IPR011006">
    <property type="entry name" value="CheY-like_superfamily"/>
</dbReference>
<dbReference type="GO" id="GO:0000160">
    <property type="term" value="P:phosphorelay signal transduction system"/>
    <property type="evidence" value="ECO:0007669"/>
    <property type="project" value="InterPro"/>
</dbReference>
<name>A0A498KUT9_9EURY</name>
<feature type="region of interest" description="Disordered" evidence="2">
    <location>
        <begin position="174"/>
        <end position="219"/>
    </location>
</feature>
<dbReference type="InterPro" id="IPR052155">
    <property type="entry name" value="Biofilm_reg_signaling"/>
</dbReference>
<organism evidence="6 7">
    <name type="scientific">Halorientalis pallida</name>
    <dbReference type="NCBI Taxonomy" id="2479928"/>
    <lineage>
        <taxon>Archaea</taxon>
        <taxon>Methanobacteriati</taxon>
        <taxon>Methanobacteriota</taxon>
        <taxon>Stenosarchaea group</taxon>
        <taxon>Halobacteria</taxon>
        <taxon>Halobacteriales</taxon>
        <taxon>Haloarculaceae</taxon>
        <taxon>Halorientalis</taxon>
    </lineage>
</organism>
<feature type="region of interest" description="Disordered" evidence="2">
    <location>
        <begin position="54"/>
        <end position="156"/>
    </location>
</feature>
<dbReference type="InterPro" id="IPR013655">
    <property type="entry name" value="PAS_fold_3"/>
</dbReference>
<dbReference type="CDD" id="cd00130">
    <property type="entry name" value="PAS"/>
    <property type="match status" value="2"/>
</dbReference>
<feature type="domain" description="PAS" evidence="4">
    <location>
        <begin position="396"/>
        <end position="466"/>
    </location>
</feature>
<dbReference type="InterPro" id="IPR000014">
    <property type="entry name" value="PAS"/>
</dbReference>
<evidence type="ECO:0000259" key="5">
    <source>
        <dbReference type="PROSITE" id="PS50113"/>
    </source>
</evidence>
<dbReference type="AlphaFoldDB" id="A0A498KUT9"/>
<dbReference type="Pfam" id="PF08447">
    <property type="entry name" value="PAS_3"/>
    <property type="match status" value="1"/>
</dbReference>
<dbReference type="CDD" id="cd00156">
    <property type="entry name" value="REC"/>
    <property type="match status" value="1"/>
</dbReference>
<dbReference type="PANTHER" id="PTHR44757:SF2">
    <property type="entry name" value="BIOFILM ARCHITECTURE MAINTENANCE PROTEIN MBAA"/>
    <property type="match status" value="1"/>
</dbReference>
<dbReference type="Pfam" id="PF00989">
    <property type="entry name" value="PAS"/>
    <property type="match status" value="1"/>
</dbReference>
<protein>
    <submittedName>
        <fullName evidence="6">PAS domain S-box protein</fullName>
    </submittedName>
</protein>
<feature type="domain" description="PAC" evidence="5">
    <location>
        <begin position="471"/>
        <end position="521"/>
    </location>
</feature>
<feature type="compositionally biased region" description="Basic residues" evidence="2">
    <location>
        <begin position="89"/>
        <end position="101"/>
    </location>
</feature>